<dbReference type="GO" id="GO:0016757">
    <property type="term" value="F:glycosyltransferase activity"/>
    <property type="evidence" value="ECO:0007669"/>
    <property type="project" value="UniProtKB-KW"/>
</dbReference>
<comment type="similarity">
    <text evidence="1">Belongs to the glycosyltransferase 2 family.</text>
</comment>
<dbReference type="AlphaFoldDB" id="A0A7V2WUR0"/>
<proteinExistence type="inferred from homology"/>
<reference evidence="6" key="1">
    <citation type="journal article" date="2020" name="mSystems">
        <title>Genome- and Community-Level Interaction Insights into Carbon Utilization and Element Cycling Functions of Hydrothermarchaeota in Hydrothermal Sediment.</title>
        <authorList>
            <person name="Zhou Z."/>
            <person name="Liu Y."/>
            <person name="Xu W."/>
            <person name="Pan J."/>
            <person name="Luo Z.H."/>
            <person name="Li M."/>
        </authorList>
    </citation>
    <scope>NUCLEOTIDE SEQUENCE [LARGE SCALE GENOMIC DNA]</scope>
    <source>
        <strain evidence="6">HyVt-493</strain>
    </source>
</reference>
<dbReference type="Gene3D" id="3.90.550.10">
    <property type="entry name" value="Spore Coat Polysaccharide Biosynthesis Protein SpsA, Chain A"/>
    <property type="match status" value="1"/>
</dbReference>
<keyword evidence="2" id="KW-0328">Glycosyltransferase</keyword>
<organism evidence="6">
    <name type="scientific">Leucothrix mucor</name>
    <dbReference type="NCBI Taxonomy" id="45248"/>
    <lineage>
        <taxon>Bacteria</taxon>
        <taxon>Pseudomonadati</taxon>
        <taxon>Pseudomonadota</taxon>
        <taxon>Gammaproteobacteria</taxon>
        <taxon>Thiotrichales</taxon>
        <taxon>Thiotrichaceae</taxon>
        <taxon>Leucothrix</taxon>
    </lineage>
</organism>
<evidence type="ECO:0000259" key="5">
    <source>
        <dbReference type="Pfam" id="PF00535"/>
    </source>
</evidence>
<evidence type="ECO:0000256" key="2">
    <source>
        <dbReference type="ARBA" id="ARBA00022676"/>
    </source>
</evidence>
<dbReference type="SUPFAM" id="SSF53448">
    <property type="entry name" value="Nucleotide-diphospho-sugar transferases"/>
    <property type="match status" value="1"/>
</dbReference>
<dbReference type="InterPro" id="IPR001173">
    <property type="entry name" value="Glyco_trans_2-like"/>
</dbReference>
<dbReference type="Proteomes" id="UP000885750">
    <property type="component" value="Unassembled WGS sequence"/>
</dbReference>
<dbReference type="NCBIfam" id="TIGR01556">
    <property type="entry name" value="rhamnosyltran"/>
    <property type="match status" value="1"/>
</dbReference>
<evidence type="ECO:0000256" key="3">
    <source>
        <dbReference type="ARBA" id="ARBA00022679"/>
    </source>
</evidence>
<dbReference type="InterPro" id="IPR006446">
    <property type="entry name" value="RhaTrfase"/>
</dbReference>
<gene>
    <name evidence="6" type="ORF">ENJ51_04455</name>
</gene>
<evidence type="ECO:0000256" key="4">
    <source>
        <dbReference type="SAM" id="Phobius"/>
    </source>
</evidence>
<evidence type="ECO:0000313" key="6">
    <source>
        <dbReference type="EMBL" id="HFC92045.1"/>
    </source>
</evidence>
<feature type="domain" description="Glycosyltransferase 2-like" evidence="5">
    <location>
        <begin position="30"/>
        <end position="111"/>
    </location>
</feature>
<dbReference type="EMBL" id="DRMS01000176">
    <property type="protein sequence ID" value="HFC92045.1"/>
    <property type="molecule type" value="Genomic_DNA"/>
</dbReference>
<keyword evidence="4" id="KW-1133">Transmembrane helix</keyword>
<keyword evidence="3" id="KW-0808">Transferase</keyword>
<keyword evidence="4" id="KW-0812">Transmembrane</keyword>
<protein>
    <submittedName>
        <fullName evidence="6">Glycosyltransferase family 2 protein</fullName>
    </submittedName>
</protein>
<dbReference type="PANTHER" id="PTHR43179">
    <property type="entry name" value="RHAMNOSYLTRANSFERASE WBBL"/>
    <property type="match status" value="1"/>
</dbReference>
<sequence>MKPFDLALIVVTMNPELEILKRQFNNVPSKAGIIIVDNNSEESLLCEVEELSATKELVLLKNGENRGLASALNQGCIEAKSRGYSMVLLLDQDSEPEKGSIGILLETYNELSNTGQSIGCVGPTLIDVVTGLDLGFHAIVGLEWKRVFSENGKPIEITSLNGSGTLMSLKLFSELGGLDDEFFIDHVDTEWSFRVKNAGYRLFGVPAAVFLHRMGDKSFRFWMFGWKVWPWRSPLRHQYLFRNAVVLLKRNYAPLVWKFWAVIKLMITFLVHLIFDPLRMKQCKNMLLGIKKGVRIKYSILSKI</sequence>
<evidence type="ECO:0000256" key="1">
    <source>
        <dbReference type="ARBA" id="ARBA00006739"/>
    </source>
</evidence>
<feature type="transmembrane region" description="Helical" evidence="4">
    <location>
        <begin position="255"/>
        <end position="275"/>
    </location>
</feature>
<comment type="caution">
    <text evidence="6">The sequence shown here is derived from an EMBL/GenBank/DDBJ whole genome shotgun (WGS) entry which is preliminary data.</text>
</comment>
<dbReference type="Pfam" id="PF00535">
    <property type="entry name" value="Glycos_transf_2"/>
    <property type="match status" value="1"/>
</dbReference>
<accession>A0A7V2WUR0</accession>
<keyword evidence="4" id="KW-0472">Membrane</keyword>
<dbReference type="PANTHER" id="PTHR43179:SF12">
    <property type="entry name" value="GALACTOFURANOSYLTRANSFERASE GLFT2"/>
    <property type="match status" value="1"/>
</dbReference>
<dbReference type="InterPro" id="IPR029044">
    <property type="entry name" value="Nucleotide-diphossugar_trans"/>
</dbReference>
<name>A0A7V2WUR0_LEUMU</name>
<dbReference type="CDD" id="cd02526">
    <property type="entry name" value="GT2_RfbF_like"/>
    <property type="match status" value="1"/>
</dbReference>